<dbReference type="InterPro" id="IPR020841">
    <property type="entry name" value="PKS_Beta-ketoAc_synthase_dom"/>
</dbReference>
<dbReference type="InterPro" id="IPR014030">
    <property type="entry name" value="Ketoacyl_synth_N"/>
</dbReference>
<dbReference type="SMART" id="SM00825">
    <property type="entry name" value="PKS_KS"/>
    <property type="match status" value="1"/>
</dbReference>
<accession>A0A1C4UG97</accession>
<organism evidence="6 7">
    <name type="scientific">Micromonospora chaiyaphumensis</name>
    <dbReference type="NCBI Taxonomy" id="307119"/>
    <lineage>
        <taxon>Bacteria</taxon>
        <taxon>Bacillati</taxon>
        <taxon>Actinomycetota</taxon>
        <taxon>Actinomycetes</taxon>
        <taxon>Micromonosporales</taxon>
        <taxon>Micromonosporaceae</taxon>
        <taxon>Micromonospora</taxon>
    </lineage>
</organism>
<dbReference type="PANTHER" id="PTHR11712">
    <property type="entry name" value="POLYKETIDE SYNTHASE-RELATED"/>
    <property type="match status" value="1"/>
</dbReference>
<dbReference type="GO" id="GO:0006633">
    <property type="term" value="P:fatty acid biosynthetic process"/>
    <property type="evidence" value="ECO:0007669"/>
    <property type="project" value="InterPro"/>
</dbReference>
<reference evidence="7" key="1">
    <citation type="submission" date="2016-06" db="EMBL/GenBank/DDBJ databases">
        <authorList>
            <person name="Varghese N."/>
            <person name="Submissions Spin"/>
        </authorList>
    </citation>
    <scope>NUCLEOTIDE SEQUENCE [LARGE SCALE GENOMIC DNA]</scope>
    <source>
        <strain evidence="7">DSM 45246</strain>
    </source>
</reference>
<dbReference type="InterPro" id="IPR016039">
    <property type="entry name" value="Thiolase-like"/>
</dbReference>
<evidence type="ECO:0000256" key="3">
    <source>
        <dbReference type="RuleBase" id="RU003694"/>
    </source>
</evidence>
<comment type="similarity">
    <text evidence="1 3">Belongs to the thiolase-like superfamily. Beta-ketoacyl-ACP synthases family.</text>
</comment>
<dbReference type="InterPro" id="IPR018201">
    <property type="entry name" value="Ketoacyl_synth_AS"/>
</dbReference>
<proteinExistence type="inferred from homology"/>
<evidence type="ECO:0000313" key="6">
    <source>
        <dbReference type="EMBL" id="SCE70683.1"/>
    </source>
</evidence>
<protein>
    <submittedName>
        <fullName evidence="6">3-oxoacyl-[acyl-carrier-protein] synthase II</fullName>
    </submittedName>
</protein>
<name>A0A1C4UG97_9ACTN</name>
<evidence type="ECO:0000256" key="1">
    <source>
        <dbReference type="ARBA" id="ARBA00008467"/>
    </source>
</evidence>
<keyword evidence="2 3" id="KW-0808">Transferase</keyword>
<dbReference type="InterPro" id="IPR000794">
    <property type="entry name" value="Beta-ketoacyl_synthase"/>
</dbReference>
<dbReference type="CDD" id="cd00834">
    <property type="entry name" value="KAS_I_II"/>
    <property type="match status" value="1"/>
</dbReference>
<feature type="compositionally biased region" description="Basic and acidic residues" evidence="4">
    <location>
        <begin position="409"/>
        <end position="422"/>
    </location>
</feature>
<evidence type="ECO:0000259" key="5">
    <source>
        <dbReference type="PROSITE" id="PS52004"/>
    </source>
</evidence>
<dbReference type="SUPFAM" id="SSF53901">
    <property type="entry name" value="Thiolase-like"/>
    <property type="match status" value="2"/>
</dbReference>
<feature type="region of interest" description="Disordered" evidence="4">
    <location>
        <begin position="409"/>
        <end position="436"/>
    </location>
</feature>
<keyword evidence="7" id="KW-1185">Reference proteome</keyword>
<dbReference type="GO" id="GO:0004315">
    <property type="term" value="F:3-oxoacyl-[acyl-carrier-protein] synthase activity"/>
    <property type="evidence" value="ECO:0007669"/>
    <property type="project" value="InterPro"/>
</dbReference>
<dbReference type="Pfam" id="PF00109">
    <property type="entry name" value="ketoacyl-synt"/>
    <property type="match status" value="1"/>
</dbReference>
<dbReference type="PROSITE" id="PS00606">
    <property type="entry name" value="KS3_1"/>
    <property type="match status" value="1"/>
</dbReference>
<dbReference type="Proteomes" id="UP000199629">
    <property type="component" value="Unassembled WGS sequence"/>
</dbReference>
<dbReference type="AlphaFoldDB" id="A0A1C4UG97"/>
<dbReference type="InterPro" id="IPR014031">
    <property type="entry name" value="Ketoacyl_synth_C"/>
</dbReference>
<dbReference type="PANTHER" id="PTHR11712:SF336">
    <property type="entry name" value="3-OXOACYL-[ACYL-CARRIER-PROTEIN] SYNTHASE, MITOCHONDRIAL"/>
    <property type="match status" value="1"/>
</dbReference>
<gene>
    <name evidence="6" type="ORF">GA0070214_101655</name>
</gene>
<dbReference type="Gene3D" id="3.40.47.10">
    <property type="match status" value="1"/>
</dbReference>
<dbReference type="RefSeq" id="WP_244167522.1">
    <property type="nucleotide sequence ID" value="NZ_FMCS01000001.1"/>
</dbReference>
<dbReference type="Pfam" id="PF02801">
    <property type="entry name" value="Ketoacyl-synt_C"/>
    <property type="match status" value="1"/>
</dbReference>
<evidence type="ECO:0000313" key="7">
    <source>
        <dbReference type="Proteomes" id="UP000199629"/>
    </source>
</evidence>
<dbReference type="EMBL" id="FMCS01000001">
    <property type="protein sequence ID" value="SCE70683.1"/>
    <property type="molecule type" value="Genomic_DNA"/>
</dbReference>
<sequence length="436" mass="44320">MSAVVTGMGLFTPAGRGVEETFTALTTGRSGLRRPPEGHPARDSLEVAGILPEIDPRSVASGPETKVLDRVVLLALLTAAEALADAGIEVGRDVDPERIGVIVGGVGGMSTLESQVLARAARGRAAVSPYLLTGILPNMPSARIAIAHGIRGYSSAVGTACASGAQAVADGVRLIRAGEADVVVCGASEAPLFPTFADTFGNARALARGWDEPTEASRPFDKRRNGFVLAEGAALLVLERAEHAAARGVAGYAEVAGYGVNTDAHHPTAPRPDGAGAAACMRRALAGGGVTPADVGYVNAHGTGTKLGDIAETTALAAVFGAGGVPVSSTKALTGHLLGASGVLEAAATALALGRGLLPPTYHLDDPDPDCEADHVRAAPRVTRADHALTNSFGFGGQNVSLLLRRVSADRSGSRRGDRRAGPEWSAPARRAAETN</sequence>
<feature type="domain" description="Ketosynthase family 3 (KS3)" evidence="5">
    <location>
        <begin position="1"/>
        <end position="406"/>
    </location>
</feature>
<evidence type="ECO:0000256" key="4">
    <source>
        <dbReference type="SAM" id="MobiDB-lite"/>
    </source>
</evidence>
<dbReference type="PROSITE" id="PS52004">
    <property type="entry name" value="KS3_2"/>
    <property type="match status" value="1"/>
</dbReference>
<evidence type="ECO:0000256" key="2">
    <source>
        <dbReference type="ARBA" id="ARBA00022679"/>
    </source>
</evidence>
<dbReference type="NCBIfam" id="NF005589">
    <property type="entry name" value="PRK07314.1"/>
    <property type="match status" value="1"/>
</dbReference>